<evidence type="ECO:0000256" key="6">
    <source>
        <dbReference type="SAM" id="Phobius"/>
    </source>
</evidence>
<dbReference type="PANTHER" id="PTHR36985">
    <property type="entry name" value="TRANSLOCATION AND ASSEMBLY MODULE SUBUNIT TAMB"/>
    <property type="match status" value="1"/>
</dbReference>
<comment type="subcellular location">
    <subcellularLocation>
        <location evidence="1">Membrane</location>
        <topology evidence="1">Single-pass membrane protein</topology>
    </subcellularLocation>
</comment>
<sequence>MHDQEPSSQYTDPKLLASKPSAHFGKKLLWGVLGFVLVILLSLTWIFQSNSGSRFLFQVVQSLSSGRLQFHQVEGRLADQLSIDEVTYRDAQHKLVISGLQLHWQPWALWNGRLEVISLSASTVRIASIPTDTAPVLPASLRLPLEVHVQNLALGRLIVSQLAKNDQEPAPMTLTGIVVTAKANSDAHQISLQLNSDWGGMHLQGKMQTSRPFALNGDFVYFGHPTQNLPQVLLQGGLSGSLQELLLQAKSVQKSNDGLVADPQQQVNADLQLKLSPFAPHPLQSAKLSVQKLNPQWINPNAPNAMLDMALDLQPNLPSSQSSSSVQIKSENKKKSAKPDNKVDAEVASKADTKADTKIKTKASGTADPSDPWSLIGQISLRNSMTQTVDQHGLPVKSFESKIHWQGQHLDLSKIKIELSAGSILADAKVQFRPAMLPLIDSKLVLKDLDLAQLDSRLRQSRIEGMLQLQSKDARRIDFQAQLNELREPRASLNADASFLLNAHGDSGLLQFKRLELQADQARLNGIGEINFEGDKLFKFQAKLVQFNPAYWWKAPAGKLDGEMQVSGNLAPQLSIKLQLPSLSGELAGQKISASGTADWQQASLLKLDQFELQWGANKLQANGALGVAPNQLNLNLQADDLTLFDSLTGFPLAGKANVKATLSGKLDAPSTKLILHADDLRSSRGLAIGQLDADLQMGMNPLDPIVLQVNASQFKSTSIALNSVADSRPGQQLPIEKRKTLLERLQLSVQGTRCDHKIDLALQMDKTQQLSLLAQGGWILAKAAPAGSKKMVTPLEANGWSGHIEQLKLRGIGARVASHMPQDDLILQAPMQINLNSQKISVGAARFVGGFGKLALEQLDWTPQSLVTKGKLDEFPVMEVLKLVKPQESMQGDLRIGMQWDLQLKDNVRGAVNIARQSGDLTVLDADGTGHPMALGLSEATLQLQAGGLIAGSDAEQIKIQMLGLGSRMGEWRANLNTQIKRVNDKWTFSSEAPLKGELHANMPELQWLAGQFSADIAVKGALKLDAEFGGQFSKPTYQANLAGTGLELAFAAEGLLFPNGELRASLNQDILKLERLRFANKVTFVPKLEQFQDLNWSGREGEFSAAGEVNWRNQSGAIQANWKDFPLLQRKDRWLVVSGQANITQVERTWALIGKLRADAAYFKLPKLPPPSLSSDVLVSKGIKLVDEDVDLDSGKKGLKTKLDLQIDMGPKFVFVGRGLNTALTGTLRLRSNDGSPVHASGSIATNGGQYEGYGQQLEIERGILNFQGAPSNPSLNIRALRKGLPIEAGVDVTGTVANPQVRLVSEPNVPDSEKISWLVLGRESDQVGSADATLLLSAAGAIFGGDGSRNIPRELVQGLGFDEFSIGPAESGGSSKLPSQTVAGATAVGASSNDKVVNIGKRLRPGLVLSVERGMSDASGALKLSWQLSRRLRFIGRSGTDNSMDVKYSFSFN</sequence>
<keyword evidence="3 6" id="KW-1133">Transmembrane helix</keyword>
<reference evidence="8 9" key="1">
    <citation type="submission" date="2020-08" db="EMBL/GenBank/DDBJ databases">
        <title>Novel species isolated from subtropical streams in China.</title>
        <authorList>
            <person name="Lu H."/>
        </authorList>
    </citation>
    <scope>NUCLEOTIDE SEQUENCE [LARGE SCALE GENOMIC DNA]</scope>
    <source>
        <strain evidence="8 9">LX15W</strain>
    </source>
</reference>
<protein>
    <submittedName>
        <fullName evidence="8">Translocation/assembly module TamB domain-containing protein</fullName>
    </submittedName>
</protein>
<evidence type="ECO:0000259" key="7">
    <source>
        <dbReference type="Pfam" id="PF04357"/>
    </source>
</evidence>
<keyword evidence="4 6" id="KW-0472">Membrane</keyword>
<comment type="caution">
    <text evidence="8">The sequence shown here is derived from an EMBL/GenBank/DDBJ whole genome shotgun (WGS) entry which is preliminary data.</text>
</comment>
<accession>A0ABR6YDK0</accession>
<gene>
    <name evidence="8" type="ORF">H8K55_13620</name>
</gene>
<keyword evidence="9" id="KW-1185">Reference proteome</keyword>
<dbReference type="EMBL" id="JACOGA010000012">
    <property type="protein sequence ID" value="MBC3874625.1"/>
    <property type="molecule type" value="Genomic_DNA"/>
</dbReference>
<dbReference type="Pfam" id="PF04357">
    <property type="entry name" value="TamB"/>
    <property type="match status" value="1"/>
</dbReference>
<keyword evidence="2 6" id="KW-0812">Transmembrane</keyword>
<organism evidence="8 9">
    <name type="scientific">Undibacterium flavidum</name>
    <dbReference type="NCBI Taxonomy" id="2762297"/>
    <lineage>
        <taxon>Bacteria</taxon>
        <taxon>Pseudomonadati</taxon>
        <taxon>Pseudomonadota</taxon>
        <taxon>Betaproteobacteria</taxon>
        <taxon>Burkholderiales</taxon>
        <taxon>Oxalobacteraceae</taxon>
        <taxon>Undibacterium</taxon>
    </lineage>
</organism>
<feature type="region of interest" description="Disordered" evidence="5">
    <location>
        <begin position="314"/>
        <end position="370"/>
    </location>
</feature>
<dbReference type="PANTHER" id="PTHR36985:SF1">
    <property type="entry name" value="TRANSLOCATION AND ASSEMBLY MODULE SUBUNIT TAMB"/>
    <property type="match status" value="1"/>
</dbReference>
<feature type="domain" description="Translocation and assembly module TamB C-terminal" evidence="7">
    <location>
        <begin position="1100"/>
        <end position="1455"/>
    </location>
</feature>
<evidence type="ECO:0000313" key="9">
    <source>
        <dbReference type="Proteomes" id="UP000624279"/>
    </source>
</evidence>
<feature type="transmembrane region" description="Helical" evidence="6">
    <location>
        <begin position="28"/>
        <end position="47"/>
    </location>
</feature>
<evidence type="ECO:0000256" key="4">
    <source>
        <dbReference type="ARBA" id="ARBA00023136"/>
    </source>
</evidence>
<evidence type="ECO:0000256" key="2">
    <source>
        <dbReference type="ARBA" id="ARBA00022692"/>
    </source>
</evidence>
<proteinExistence type="predicted"/>
<dbReference type="Proteomes" id="UP000624279">
    <property type="component" value="Unassembled WGS sequence"/>
</dbReference>
<name>A0ABR6YDK0_9BURK</name>
<evidence type="ECO:0000256" key="5">
    <source>
        <dbReference type="SAM" id="MobiDB-lite"/>
    </source>
</evidence>
<feature type="compositionally biased region" description="Basic and acidic residues" evidence="5">
    <location>
        <begin position="330"/>
        <end position="359"/>
    </location>
</feature>
<evidence type="ECO:0000256" key="3">
    <source>
        <dbReference type="ARBA" id="ARBA00022989"/>
    </source>
</evidence>
<evidence type="ECO:0000256" key="1">
    <source>
        <dbReference type="ARBA" id="ARBA00004167"/>
    </source>
</evidence>
<evidence type="ECO:0000313" key="8">
    <source>
        <dbReference type="EMBL" id="MBC3874625.1"/>
    </source>
</evidence>
<dbReference type="InterPro" id="IPR007452">
    <property type="entry name" value="TamB_C"/>
</dbReference>